<evidence type="ECO:0000313" key="9">
    <source>
        <dbReference type="EMBL" id="ASN81204.1"/>
    </source>
</evidence>
<reference evidence="9 10" key="1">
    <citation type="submission" date="2017-05" db="EMBL/GenBank/DDBJ databases">
        <title>The complete genome sequence of Deinococcus ficus isolated from the rhizosphere of the Ficus religiosa L. in Taiwan.</title>
        <authorList>
            <person name="Wu K.-M."/>
            <person name="Liao T.-L."/>
            <person name="Liu Y.-M."/>
            <person name="Young C.-C."/>
            <person name="Tsai S.-F."/>
        </authorList>
    </citation>
    <scope>NUCLEOTIDE SEQUENCE [LARGE SCALE GENOMIC DNA]</scope>
    <source>
        <strain evidence="9 10">CC-FR2-10</strain>
    </source>
</reference>
<dbReference type="InterPro" id="IPR007793">
    <property type="entry name" value="DivIVA_fam"/>
</dbReference>
<dbReference type="Gene3D" id="6.10.250.660">
    <property type="match status" value="1"/>
</dbReference>
<dbReference type="AlphaFoldDB" id="A0A221SX33"/>
<sequence>MNYTPLDIRHQEFPKRMNGYDPAAVRSFLASVAEQFEQLLMQQQAQGEFLTDLERQLEEKRANEDEIRRAIIAAERISHELRENAVRESEQMIAQATREREALLSDLEGRTREADAQHEARMATLESAFRTRGAELERQFHQVLLERERAQAERLAALDQTYLERHSEFTARLSAARQEYAQFVSGYRALASSFADMASRHLLPDALLGTQALPDAPTLPSLPRTVTMKAVEAAASRPPVSPSPNLIPPGHTPPPAPDVDGPVLGGVAPTTTEGGPPTIEGLNWLDGIDLPAINPAGTPEPAPRQDERD</sequence>
<keyword evidence="3" id="KW-0963">Cytoplasm</keyword>
<dbReference type="PANTHER" id="PTHR35794:SF2">
    <property type="entry name" value="CELL DIVISION PROTEIN DIVIVA"/>
    <property type="match status" value="1"/>
</dbReference>
<feature type="coiled-coil region" evidence="7">
    <location>
        <begin position="50"/>
        <end position="153"/>
    </location>
</feature>
<feature type="compositionally biased region" description="Low complexity" evidence="8">
    <location>
        <begin position="265"/>
        <end position="278"/>
    </location>
</feature>
<evidence type="ECO:0000256" key="3">
    <source>
        <dbReference type="ARBA" id="ARBA00022490"/>
    </source>
</evidence>
<dbReference type="GO" id="GO:0051301">
    <property type="term" value="P:cell division"/>
    <property type="evidence" value="ECO:0007669"/>
    <property type="project" value="UniProtKB-KW"/>
</dbReference>
<feature type="region of interest" description="Disordered" evidence="8">
    <location>
        <begin position="233"/>
        <end position="309"/>
    </location>
</feature>
<dbReference type="RefSeq" id="WP_051307744.1">
    <property type="nucleotide sequence ID" value="NZ_CP021081.1"/>
</dbReference>
<evidence type="ECO:0000313" key="10">
    <source>
        <dbReference type="Proteomes" id="UP000259030"/>
    </source>
</evidence>
<dbReference type="PANTHER" id="PTHR35794">
    <property type="entry name" value="CELL DIVISION PROTEIN DIVIVA"/>
    <property type="match status" value="1"/>
</dbReference>
<dbReference type="InterPro" id="IPR019933">
    <property type="entry name" value="DivIVA_domain"/>
</dbReference>
<proteinExistence type="inferred from homology"/>
<organism evidence="9 10">
    <name type="scientific">Deinococcus ficus</name>
    <dbReference type="NCBI Taxonomy" id="317577"/>
    <lineage>
        <taxon>Bacteria</taxon>
        <taxon>Thermotogati</taxon>
        <taxon>Deinococcota</taxon>
        <taxon>Deinococci</taxon>
        <taxon>Deinococcales</taxon>
        <taxon>Deinococcaceae</taxon>
        <taxon>Deinococcus</taxon>
    </lineage>
</organism>
<keyword evidence="10" id="KW-1185">Reference proteome</keyword>
<accession>A0A221SX33</accession>
<name>A0A221SX33_9DEIO</name>
<dbReference type="Proteomes" id="UP000259030">
    <property type="component" value="Chromosome"/>
</dbReference>
<dbReference type="EMBL" id="CP021081">
    <property type="protein sequence ID" value="ASN81204.1"/>
    <property type="molecule type" value="Genomic_DNA"/>
</dbReference>
<evidence type="ECO:0000256" key="8">
    <source>
        <dbReference type="SAM" id="MobiDB-lite"/>
    </source>
</evidence>
<dbReference type="Pfam" id="PF05103">
    <property type="entry name" value="DivIVA"/>
    <property type="match status" value="1"/>
</dbReference>
<gene>
    <name evidence="9" type="ORF">DFI_09460</name>
</gene>
<evidence type="ECO:0000256" key="4">
    <source>
        <dbReference type="ARBA" id="ARBA00022618"/>
    </source>
</evidence>
<comment type="similarity">
    <text evidence="2">Belongs to the DivIVA family.</text>
</comment>
<keyword evidence="4" id="KW-0132">Cell division</keyword>
<dbReference type="STRING" id="317577.GCA_000419625_02021"/>
<evidence type="ECO:0000256" key="7">
    <source>
        <dbReference type="SAM" id="Coils"/>
    </source>
</evidence>
<keyword evidence="5 7" id="KW-0175">Coiled coil</keyword>
<dbReference type="NCBIfam" id="TIGR03544">
    <property type="entry name" value="DivI1A_domain"/>
    <property type="match status" value="1"/>
</dbReference>
<evidence type="ECO:0000256" key="5">
    <source>
        <dbReference type="ARBA" id="ARBA00023054"/>
    </source>
</evidence>
<protein>
    <submittedName>
        <fullName evidence="9">DivIVA domain-containing protein</fullName>
    </submittedName>
</protein>
<keyword evidence="6" id="KW-0131">Cell cycle</keyword>
<dbReference type="GO" id="GO:0005737">
    <property type="term" value="C:cytoplasm"/>
    <property type="evidence" value="ECO:0007669"/>
    <property type="project" value="UniProtKB-SubCell"/>
</dbReference>
<evidence type="ECO:0000256" key="2">
    <source>
        <dbReference type="ARBA" id="ARBA00009008"/>
    </source>
</evidence>
<evidence type="ECO:0000256" key="6">
    <source>
        <dbReference type="ARBA" id="ARBA00023306"/>
    </source>
</evidence>
<comment type="subcellular location">
    <subcellularLocation>
        <location evidence="1">Cytoplasm</location>
    </subcellularLocation>
</comment>
<evidence type="ECO:0000256" key="1">
    <source>
        <dbReference type="ARBA" id="ARBA00004496"/>
    </source>
</evidence>
<feature type="compositionally biased region" description="Pro residues" evidence="8">
    <location>
        <begin position="239"/>
        <end position="257"/>
    </location>
</feature>
<dbReference type="KEGG" id="dfc:DFI_09460"/>